<keyword evidence="2" id="KW-1185">Reference proteome</keyword>
<comment type="caution">
    <text evidence="1">The sequence shown here is derived from an EMBL/GenBank/DDBJ whole genome shotgun (WGS) entry which is preliminary data.</text>
</comment>
<dbReference type="RefSeq" id="WP_058942173.1">
    <property type="nucleotide sequence ID" value="NZ_LNSV01000024.1"/>
</dbReference>
<protein>
    <submittedName>
        <fullName evidence="1">Uncharacterized protein</fullName>
    </submittedName>
</protein>
<dbReference type="Proteomes" id="UP000054011">
    <property type="component" value="Unassembled WGS sequence"/>
</dbReference>
<dbReference type="OrthoDB" id="4289820at2"/>
<reference evidence="1 2" key="1">
    <citation type="submission" date="2015-11" db="EMBL/GenBank/DDBJ databases">
        <title>Genome-wide analysis reveals the secondary metabolome in Streptomyces kanasensis ZX01.</title>
        <authorList>
            <person name="Zhang G."/>
            <person name="Han L."/>
            <person name="Feng J."/>
            <person name="Zhang X."/>
        </authorList>
    </citation>
    <scope>NUCLEOTIDE SEQUENCE [LARGE SCALE GENOMIC DNA]</scope>
    <source>
        <strain evidence="1 2">ZX01</strain>
    </source>
</reference>
<evidence type="ECO:0000313" key="1">
    <source>
        <dbReference type="EMBL" id="KUH38583.1"/>
    </source>
</evidence>
<dbReference type="EMBL" id="LNSV01000024">
    <property type="protein sequence ID" value="KUH38583.1"/>
    <property type="molecule type" value="Genomic_DNA"/>
</dbReference>
<organism evidence="1 2">
    <name type="scientific">Streptomyces kanasensis</name>
    <dbReference type="NCBI Taxonomy" id="936756"/>
    <lineage>
        <taxon>Bacteria</taxon>
        <taxon>Bacillati</taxon>
        <taxon>Actinomycetota</taxon>
        <taxon>Actinomycetes</taxon>
        <taxon>Kitasatosporales</taxon>
        <taxon>Streptomycetaceae</taxon>
        <taxon>Streptomyces</taxon>
    </lineage>
</organism>
<evidence type="ECO:0000313" key="2">
    <source>
        <dbReference type="Proteomes" id="UP000054011"/>
    </source>
</evidence>
<proteinExistence type="predicted"/>
<gene>
    <name evidence="1" type="ORF">ATE80_11940</name>
</gene>
<dbReference type="STRING" id="936756.ATE80_11940"/>
<accession>A0A117IWA2</accession>
<dbReference type="AlphaFoldDB" id="A0A117IWA2"/>
<name>A0A117IWA2_9ACTN</name>
<sequence length="207" mass="23358">MTPPPTEGTTLTTPPLPPADRHAAALQGLATFLVQSEMILASWDAYSENHTDVDGYPYDEESYGWRKAQRDVQTWRAFEPVRRSARDLLATARFQLRHMAAGDFDDRWPWQLSELTKALDRLEALRHEWAKAREAGRTSRPTHEQFIDALAERNAEAWSELDTWATQGRALLDVHFAAFKTPAPVPTRVPDPTLMATAAAGRPAVRR</sequence>